<dbReference type="InterPro" id="IPR000979">
    <property type="entry name" value="Phosphodiesterase_MJ0936/Vps29"/>
</dbReference>
<dbReference type="EMBL" id="FMAR01000001">
    <property type="protein sequence ID" value="SCB77933.1"/>
    <property type="molecule type" value="Genomic_DNA"/>
</dbReference>
<reference evidence="4 5" key="1">
    <citation type="submission" date="2016-08" db="EMBL/GenBank/DDBJ databases">
        <authorList>
            <person name="Seilhamer J.J."/>
        </authorList>
    </citation>
    <scope>NUCLEOTIDE SEQUENCE [LARGE SCALE GENOMIC DNA]</scope>
    <source>
        <strain evidence="4 5">A37T2</strain>
    </source>
</reference>
<dbReference type="SUPFAM" id="SSF56300">
    <property type="entry name" value="Metallo-dependent phosphatases"/>
    <property type="match status" value="1"/>
</dbReference>
<protein>
    <recommendedName>
        <fullName evidence="2">Phosphoesterase</fullName>
        <ecNumber evidence="2">3.1.4.-</ecNumber>
    </recommendedName>
</protein>
<gene>
    <name evidence="4" type="ORF">GA0116948_101259</name>
</gene>
<comment type="cofactor">
    <cofactor evidence="2">
        <name>a divalent metal cation</name>
        <dbReference type="ChEBI" id="CHEBI:60240"/>
    </cofactor>
</comment>
<dbReference type="RefSeq" id="WP_089708209.1">
    <property type="nucleotide sequence ID" value="NZ_FMAR01000001.1"/>
</dbReference>
<evidence type="ECO:0000256" key="2">
    <source>
        <dbReference type="RuleBase" id="RU362039"/>
    </source>
</evidence>
<evidence type="ECO:0000313" key="5">
    <source>
        <dbReference type="Proteomes" id="UP000242818"/>
    </source>
</evidence>
<comment type="similarity">
    <text evidence="1 2">Belongs to the metallophosphoesterase superfamily. YfcE family.</text>
</comment>
<dbReference type="GO" id="GO:0016787">
    <property type="term" value="F:hydrolase activity"/>
    <property type="evidence" value="ECO:0007669"/>
    <property type="project" value="UniProtKB-UniRule"/>
</dbReference>
<dbReference type="InterPro" id="IPR024654">
    <property type="entry name" value="Calcineurin-like_PHP_lpxH"/>
</dbReference>
<feature type="domain" description="Calcineurin-like phosphoesterase" evidence="3">
    <location>
        <begin position="3"/>
        <end position="149"/>
    </location>
</feature>
<dbReference type="InterPro" id="IPR029052">
    <property type="entry name" value="Metallo-depent_PP-like"/>
</dbReference>
<dbReference type="OrthoDB" id="9785951at2"/>
<dbReference type="AlphaFoldDB" id="A0A1C3Z6R4"/>
<dbReference type="STRING" id="1335309.GA0116948_101259"/>
<sequence length="165" mass="18213">MKKIGLLSDTHSYLHPLVKKHFVGVDEIWHAGDLGNLATADALEAMGKPFRAVFGNIDGADLRSRYPETLRFTLEGVEVLMTHIGGYPGKYAPAIRPVLQQHPPKLFICGHSHILKVMPDPKLGLLHINPGACGLQGWHKVKTLLCFILDNGIIKDLEVIELPKT</sequence>
<evidence type="ECO:0000259" key="3">
    <source>
        <dbReference type="Pfam" id="PF12850"/>
    </source>
</evidence>
<dbReference type="Pfam" id="PF12850">
    <property type="entry name" value="Metallophos_2"/>
    <property type="match status" value="1"/>
</dbReference>
<accession>A0A1C3Z6R4</accession>
<name>A0A1C3Z6R4_9BACT</name>
<dbReference type="Gene3D" id="3.60.21.10">
    <property type="match status" value="1"/>
</dbReference>
<dbReference type="GO" id="GO:0046872">
    <property type="term" value="F:metal ion binding"/>
    <property type="evidence" value="ECO:0007669"/>
    <property type="project" value="UniProtKB-KW"/>
</dbReference>
<evidence type="ECO:0000256" key="1">
    <source>
        <dbReference type="ARBA" id="ARBA00008950"/>
    </source>
</evidence>
<proteinExistence type="inferred from homology"/>
<organism evidence="4 5">
    <name type="scientific">Chitinophaga costaii</name>
    <dbReference type="NCBI Taxonomy" id="1335309"/>
    <lineage>
        <taxon>Bacteria</taxon>
        <taxon>Pseudomonadati</taxon>
        <taxon>Bacteroidota</taxon>
        <taxon>Chitinophagia</taxon>
        <taxon>Chitinophagales</taxon>
        <taxon>Chitinophagaceae</taxon>
        <taxon>Chitinophaga</taxon>
    </lineage>
</organism>
<dbReference type="EC" id="3.1.4.-" evidence="2"/>
<keyword evidence="2" id="KW-0479">Metal-binding</keyword>
<evidence type="ECO:0000313" key="4">
    <source>
        <dbReference type="EMBL" id="SCB77933.1"/>
    </source>
</evidence>
<dbReference type="Proteomes" id="UP000242818">
    <property type="component" value="Unassembled WGS sequence"/>
</dbReference>
<keyword evidence="5" id="KW-1185">Reference proteome</keyword>
<dbReference type="NCBIfam" id="TIGR00040">
    <property type="entry name" value="yfcE"/>
    <property type="match status" value="1"/>
</dbReference>